<dbReference type="Proteomes" id="UP000516444">
    <property type="component" value="Chromosome"/>
</dbReference>
<dbReference type="Gene3D" id="3.40.50.720">
    <property type="entry name" value="NAD(P)-binding Rossmann-like Domain"/>
    <property type="match status" value="1"/>
</dbReference>
<dbReference type="InterPro" id="IPR057326">
    <property type="entry name" value="KR_dom"/>
</dbReference>
<evidence type="ECO:0000256" key="1">
    <source>
        <dbReference type="ARBA" id="ARBA00006484"/>
    </source>
</evidence>
<sequence>MTSTSSLAGKRVLVTGGSGGIGAAIVRRLAAQGATVAVNYRSDKTGADELVGELRDNGSTASAFPADISDMAQTHELVGAVVSEFGGLDLLVSNAGVEHFGALETITQADFDHLFRTNVAGQLFVTQAAVAAMTDGGRIVLSSSVSVRLAVHHHALYAASKAAIPAMVRNLAPELAERNIAINAISPGATNTRMTRYAPHYIHPALTDVPFPELLRSMSALGRLGRPDEIAAVVAFLLSPDASYITGTTIEADGGWS</sequence>
<keyword evidence="5" id="KW-1185">Reference proteome</keyword>
<gene>
    <name evidence="4" type="ORF">GCM10017557_31320</name>
</gene>
<keyword evidence="2" id="KW-0560">Oxidoreductase</keyword>
<dbReference type="FunFam" id="3.40.50.720:FF:000084">
    <property type="entry name" value="Short-chain dehydrogenase reductase"/>
    <property type="match status" value="1"/>
</dbReference>
<dbReference type="PANTHER" id="PTHR43639">
    <property type="entry name" value="OXIDOREDUCTASE, SHORT-CHAIN DEHYDROGENASE/REDUCTASE FAMILY (AFU_ORTHOLOGUE AFUA_5G02870)"/>
    <property type="match status" value="1"/>
</dbReference>
<evidence type="ECO:0000256" key="2">
    <source>
        <dbReference type="ARBA" id="ARBA00023002"/>
    </source>
</evidence>
<feature type="domain" description="Ketoreductase" evidence="3">
    <location>
        <begin position="10"/>
        <end position="188"/>
    </location>
</feature>
<dbReference type="Pfam" id="PF13561">
    <property type="entry name" value="adh_short_C2"/>
    <property type="match status" value="1"/>
</dbReference>
<reference evidence="4 5" key="1">
    <citation type="journal article" date="2014" name="Int. J. Syst. Evol. Microbiol.">
        <title>Complete genome sequence of Corynebacterium casei LMG S-19264T (=DSM 44701T), isolated from a smear-ripened cheese.</title>
        <authorList>
            <consortium name="US DOE Joint Genome Institute (JGI-PGF)"/>
            <person name="Walter F."/>
            <person name="Albersmeier A."/>
            <person name="Kalinowski J."/>
            <person name="Ruckert C."/>
        </authorList>
    </citation>
    <scope>NUCLEOTIDE SEQUENCE [LARGE SCALE GENOMIC DNA]</scope>
    <source>
        <strain evidence="4 5">JCM 4677</strain>
    </source>
</reference>
<dbReference type="GO" id="GO:0016491">
    <property type="term" value="F:oxidoreductase activity"/>
    <property type="evidence" value="ECO:0007669"/>
    <property type="project" value="UniProtKB-KW"/>
</dbReference>
<dbReference type="EMBL" id="AP023440">
    <property type="protein sequence ID" value="BCL28273.1"/>
    <property type="molecule type" value="Genomic_DNA"/>
</dbReference>
<name>A0A7G1NXX4_9ACTN</name>
<dbReference type="SMART" id="SM00822">
    <property type="entry name" value="PKS_KR"/>
    <property type="match status" value="1"/>
</dbReference>
<dbReference type="KEGG" id="sgm:GCM10017557_31320"/>
<dbReference type="RefSeq" id="WP_198427928.1">
    <property type="nucleotide sequence ID" value="NZ_AP023440.1"/>
</dbReference>
<evidence type="ECO:0000313" key="5">
    <source>
        <dbReference type="Proteomes" id="UP000516444"/>
    </source>
</evidence>
<comment type="similarity">
    <text evidence="1">Belongs to the short-chain dehydrogenases/reductases (SDR) family.</text>
</comment>
<dbReference type="PROSITE" id="PS00061">
    <property type="entry name" value="ADH_SHORT"/>
    <property type="match status" value="1"/>
</dbReference>
<proteinExistence type="inferred from homology"/>
<protein>
    <submittedName>
        <fullName evidence="4">3-ketoacyl-ACP reductase</fullName>
    </submittedName>
</protein>
<dbReference type="InterPro" id="IPR002347">
    <property type="entry name" value="SDR_fam"/>
</dbReference>
<dbReference type="SUPFAM" id="SSF51735">
    <property type="entry name" value="NAD(P)-binding Rossmann-fold domains"/>
    <property type="match status" value="1"/>
</dbReference>
<dbReference type="InterPro" id="IPR020904">
    <property type="entry name" value="Sc_DH/Rdtase_CS"/>
</dbReference>
<organism evidence="4 5">
    <name type="scientific">Streptomyces aurantiacus</name>
    <dbReference type="NCBI Taxonomy" id="47760"/>
    <lineage>
        <taxon>Bacteria</taxon>
        <taxon>Bacillati</taxon>
        <taxon>Actinomycetota</taxon>
        <taxon>Actinomycetes</taxon>
        <taxon>Kitasatosporales</taxon>
        <taxon>Streptomycetaceae</taxon>
        <taxon>Streptomyces</taxon>
        <taxon>Streptomyces aurantiacus group</taxon>
    </lineage>
</organism>
<evidence type="ECO:0000259" key="3">
    <source>
        <dbReference type="SMART" id="SM00822"/>
    </source>
</evidence>
<dbReference type="PRINTS" id="PR00080">
    <property type="entry name" value="SDRFAMILY"/>
</dbReference>
<evidence type="ECO:0000313" key="4">
    <source>
        <dbReference type="EMBL" id="BCL28273.1"/>
    </source>
</evidence>
<dbReference type="PANTHER" id="PTHR43639:SF1">
    <property type="entry name" value="SHORT-CHAIN DEHYDROGENASE_REDUCTASE FAMILY PROTEIN"/>
    <property type="match status" value="1"/>
</dbReference>
<accession>A0A7G1NXX4</accession>
<dbReference type="PRINTS" id="PR00081">
    <property type="entry name" value="GDHRDH"/>
</dbReference>
<dbReference type="AlphaFoldDB" id="A0A7G1NXX4"/>
<dbReference type="InterPro" id="IPR036291">
    <property type="entry name" value="NAD(P)-bd_dom_sf"/>
</dbReference>